<evidence type="ECO:0000313" key="2">
    <source>
        <dbReference type="Proteomes" id="UP000268973"/>
    </source>
</evidence>
<dbReference type="AlphaFoldDB" id="A0A432D358"/>
<accession>A0A432D358</accession>
<name>A0A432D358_9VIBR</name>
<gene>
    <name evidence="1" type="ORF">EJ063_05530</name>
</gene>
<dbReference type="OrthoDB" id="5886340at2"/>
<dbReference type="Proteomes" id="UP000268973">
    <property type="component" value="Unassembled WGS sequence"/>
</dbReference>
<sequence>MRVTIGALIAILIASVIYQWQFATYNFTGTRWLCSESKSGFTSETYRHYRKVSEITAIYFTSKESVTYFQTGKLVHQDGMEEPYELILTADNETKGNQLKQTFKRVDWNLRPEQSPLYIRDKDSLVGYKSDLRYEVDGKLLFLYSQSGSEDINIACHQS</sequence>
<protein>
    <submittedName>
        <fullName evidence="1">Uncharacterized protein</fullName>
    </submittedName>
</protein>
<organism evidence="1 2">
    <name type="scientific">Vibrio aquaticus</name>
    <dbReference type="NCBI Taxonomy" id="2496559"/>
    <lineage>
        <taxon>Bacteria</taxon>
        <taxon>Pseudomonadati</taxon>
        <taxon>Pseudomonadota</taxon>
        <taxon>Gammaproteobacteria</taxon>
        <taxon>Vibrionales</taxon>
        <taxon>Vibrionaceae</taxon>
        <taxon>Vibrio</taxon>
    </lineage>
</organism>
<dbReference type="RefSeq" id="WP_126572993.1">
    <property type="nucleotide sequence ID" value="NZ_RXZH01000001.1"/>
</dbReference>
<reference evidence="1 2" key="1">
    <citation type="submission" date="2018-12" db="EMBL/GenBank/DDBJ databases">
        <title>Vibrio sp. isolated from China Sea.</title>
        <authorList>
            <person name="Li Y."/>
        </authorList>
    </citation>
    <scope>NUCLEOTIDE SEQUENCE [LARGE SCALE GENOMIC DNA]</scope>
    <source>
        <strain evidence="1 2">BEI207</strain>
    </source>
</reference>
<dbReference type="EMBL" id="RXZH01000001">
    <property type="protein sequence ID" value="RTZ18248.1"/>
    <property type="molecule type" value="Genomic_DNA"/>
</dbReference>
<evidence type="ECO:0000313" key="1">
    <source>
        <dbReference type="EMBL" id="RTZ18248.1"/>
    </source>
</evidence>
<proteinExistence type="predicted"/>
<keyword evidence="2" id="KW-1185">Reference proteome</keyword>
<comment type="caution">
    <text evidence="1">The sequence shown here is derived from an EMBL/GenBank/DDBJ whole genome shotgun (WGS) entry which is preliminary data.</text>
</comment>